<dbReference type="Proteomes" id="UP000269154">
    <property type="component" value="Unassembled WGS sequence"/>
</dbReference>
<dbReference type="RefSeq" id="WP_124143557.1">
    <property type="nucleotide sequence ID" value="NZ_CAWOKI010000353.1"/>
</dbReference>
<keyword evidence="2" id="KW-1185">Reference proteome</keyword>
<name>A0A3N6NW42_9CYAN</name>
<gene>
    <name evidence="1" type="ORF">D5R40_10955</name>
</gene>
<comment type="caution">
    <text evidence="1">The sequence shown here is derived from an EMBL/GenBank/DDBJ whole genome shotgun (WGS) entry which is preliminary data.</text>
</comment>
<protein>
    <submittedName>
        <fullName evidence="1">Uncharacterized protein</fullName>
    </submittedName>
</protein>
<accession>A0A3N6NW42</accession>
<reference evidence="1 2" key="1">
    <citation type="journal article" date="2018" name="ACS Chem. Biol.">
        <title>Ketoreductase domain dysfunction expands chemodiversity: malyngamide biosynthesis in the cyanobacterium Okeania hirsuta.</title>
        <authorList>
            <person name="Moss N.A."/>
            <person name="Leao T."/>
            <person name="Rankin M."/>
            <person name="McCullough T.M."/>
            <person name="Qu P."/>
            <person name="Korobeynikov A."/>
            <person name="Smith J.L."/>
            <person name="Gerwick L."/>
            <person name="Gerwick W.H."/>
        </authorList>
    </citation>
    <scope>NUCLEOTIDE SEQUENCE [LARGE SCALE GENOMIC DNA]</scope>
    <source>
        <strain evidence="1 2">PAB10Feb10-1</strain>
    </source>
</reference>
<evidence type="ECO:0000313" key="2">
    <source>
        <dbReference type="Proteomes" id="UP000269154"/>
    </source>
</evidence>
<sequence length="65" mass="7454">MIYSKPKVKKRDFALDLAGLLGESQRQNIAQITDNIIGSLYKNIHHFIAYAKWAENSINVREALH</sequence>
<organism evidence="1 2">
    <name type="scientific">Okeania hirsuta</name>
    <dbReference type="NCBI Taxonomy" id="1458930"/>
    <lineage>
        <taxon>Bacteria</taxon>
        <taxon>Bacillati</taxon>
        <taxon>Cyanobacteriota</taxon>
        <taxon>Cyanophyceae</taxon>
        <taxon>Oscillatoriophycideae</taxon>
        <taxon>Oscillatoriales</taxon>
        <taxon>Microcoleaceae</taxon>
        <taxon>Okeania</taxon>
    </lineage>
</organism>
<dbReference type="AlphaFoldDB" id="A0A3N6NW42"/>
<proteinExistence type="predicted"/>
<evidence type="ECO:0000313" key="1">
    <source>
        <dbReference type="EMBL" id="RQH45193.1"/>
    </source>
</evidence>
<dbReference type="EMBL" id="RCBY01000048">
    <property type="protein sequence ID" value="RQH45193.1"/>
    <property type="molecule type" value="Genomic_DNA"/>
</dbReference>